<proteinExistence type="predicted"/>
<sequence length="77" mass="8724">MKKCEKYNMKKAFEEKHDWDFTISFVSSSVFAGRRVTVLHPVSTFSLFGISVIEASKISKSISVLPQYICTTTLITD</sequence>
<organism evidence="1 2">
    <name type="scientific">Bacteroides xylanisolvens</name>
    <dbReference type="NCBI Taxonomy" id="371601"/>
    <lineage>
        <taxon>Bacteria</taxon>
        <taxon>Pseudomonadati</taxon>
        <taxon>Bacteroidota</taxon>
        <taxon>Bacteroidia</taxon>
        <taxon>Bacteroidales</taxon>
        <taxon>Bacteroidaceae</taxon>
        <taxon>Bacteroides</taxon>
    </lineage>
</organism>
<name>A0AAW4SX04_9BACE</name>
<evidence type="ECO:0000313" key="1">
    <source>
        <dbReference type="EMBL" id="MCA4702503.1"/>
    </source>
</evidence>
<comment type="caution">
    <text evidence="1">The sequence shown here is derived from an EMBL/GenBank/DDBJ whole genome shotgun (WGS) entry which is preliminary data.</text>
</comment>
<dbReference type="Proteomes" id="UP001198461">
    <property type="component" value="Unassembled WGS sequence"/>
</dbReference>
<dbReference type="EMBL" id="JAIWYE010000007">
    <property type="protein sequence ID" value="MCA4702503.1"/>
    <property type="molecule type" value="Genomic_DNA"/>
</dbReference>
<reference evidence="1" key="1">
    <citation type="submission" date="2023-08" db="EMBL/GenBank/DDBJ databases">
        <title>Mucin Metabolism Genes Underlie the Key Renovations of Bacteroides xylanisolvens Genomes in Captive Great Apes.</title>
        <authorList>
            <person name="Nishida A.H."/>
        </authorList>
    </citation>
    <scope>NUCLEOTIDE SEQUENCE</scope>
    <source>
        <strain evidence="1">P13.H9</strain>
    </source>
</reference>
<gene>
    <name evidence="1" type="ORF">LD004_02575</name>
</gene>
<dbReference type="AlphaFoldDB" id="A0AAW4SX04"/>
<protein>
    <submittedName>
        <fullName evidence="1">Uncharacterized protein</fullName>
    </submittedName>
</protein>
<evidence type="ECO:0000313" key="2">
    <source>
        <dbReference type="Proteomes" id="UP001198461"/>
    </source>
</evidence>
<accession>A0AAW4SX04</accession>
<dbReference type="RefSeq" id="WP_225450494.1">
    <property type="nucleotide sequence ID" value="NZ_JAIWXB010000007.1"/>
</dbReference>